<dbReference type="FunFam" id="3.30.342.10:FF:000014">
    <property type="entry name" value="DNA polymerase"/>
    <property type="match status" value="1"/>
</dbReference>
<dbReference type="GO" id="GO:0003677">
    <property type="term" value="F:DNA binding"/>
    <property type="evidence" value="ECO:0007669"/>
    <property type="project" value="UniProtKB-KW"/>
</dbReference>
<dbReference type="GO" id="GO:0051539">
    <property type="term" value="F:4 iron, 4 sulfur cluster binding"/>
    <property type="evidence" value="ECO:0007669"/>
    <property type="project" value="UniProtKB-KW"/>
</dbReference>
<dbReference type="GO" id="GO:0008270">
    <property type="term" value="F:zinc ion binding"/>
    <property type="evidence" value="ECO:0007669"/>
    <property type="project" value="UniProtKB-KW"/>
</dbReference>
<dbReference type="InterPro" id="IPR030559">
    <property type="entry name" value="PolZ_Rev3"/>
</dbReference>
<dbReference type="InterPro" id="IPR006133">
    <property type="entry name" value="DNA-dir_DNA_pol_B_exonuc"/>
</dbReference>
<evidence type="ECO:0000256" key="9">
    <source>
        <dbReference type="ARBA" id="ARBA00022763"/>
    </source>
</evidence>
<dbReference type="Gene3D" id="1.10.132.60">
    <property type="entry name" value="DNA polymerase family B, C-terminal domain"/>
    <property type="match status" value="1"/>
</dbReference>
<gene>
    <name evidence="27" type="ORF">ZOSMA_427G00020</name>
</gene>
<dbReference type="OrthoDB" id="2414538at2759"/>
<comment type="subcellular location">
    <subcellularLocation>
        <location evidence="2 20">Nucleus</location>
    </subcellularLocation>
</comment>
<keyword evidence="8 20" id="KW-0479">Metal-binding</keyword>
<feature type="region of interest" description="Disordered" evidence="21">
    <location>
        <begin position="362"/>
        <end position="383"/>
    </location>
</feature>
<comment type="subunit">
    <text evidence="19">Forms DNA polymerase zeta with REV7.</text>
</comment>
<dbReference type="InterPro" id="IPR006134">
    <property type="entry name" value="DNA-dir_DNA_pol_B_multi_dom"/>
</dbReference>
<evidence type="ECO:0000259" key="26">
    <source>
        <dbReference type="Pfam" id="PF24065"/>
    </source>
</evidence>
<feature type="domain" description="C4-type zinc-finger of DNA polymerase delta" evidence="24">
    <location>
        <begin position="1860"/>
        <end position="1933"/>
    </location>
</feature>
<dbReference type="GO" id="GO:0006260">
    <property type="term" value="P:DNA replication"/>
    <property type="evidence" value="ECO:0007669"/>
    <property type="project" value="UniProtKB-KW"/>
</dbReference>
<keyword evidence="28" id="KW-1185">Reference proteome</keyword>
<keyword evidence="11 20" id="KW-0862">Zinc</keyword>
<evidence type="ECO:0000256" key="7">
    <source>
        <dbReference type="ARBA" id="ARBA00022705"/>
    </source>
</evidence>
<dbReference type="OMA" id="CYSELRG"/>
<evidence type="ECO:0000259" key="22">
    <source>
        <dbReference type="Pfam" id="PF00136"/>
    </source>
</evidence>
<dbReference type="PANTHER" id="PTHR45812">
    <property type="entry name" value="DNA POLYMERASE ZETA CATALYTIC SUBUNIT"/>
    <property type="match status" value="1"/>
</dbReference>
<feature type="domain" description="DNA-directed DNA polymerase family B exonuclease" evidence="23">
    <location>
        <begin position="1089"/>
        <end position="1226"/>
    </location>
</feature>
<dbReference type="Pfam" id="PF03104">
    <property type="entry name" value="DNA_pol_B_exo1"/>
    <property type="match status" value="1"/>
</dbReference>
<evidence type="ECO:0000256" key="10">
    <source>
        <dbReference type="ARBA" id="ARBA00022771"/>
    </source>
</evidence>
<feature type="compositionally biased region" description="Polar residues" evidence="21">
    <location>
        <begin position="1048"/>
        <end position="1063"/>
    </location>
</feature>
<feature type="domain" description="DNA polymerase zeta catalytic subunit N-terminal" evidence="26">
    <location>
        <begin position="14"/>
        <end position="67"/>
    </location>
</feature>
<sequence length="1961" mass="222155">MSSPQSPESISNAFSVRIVSIDYYMAPPIPDFGICHSTFHDSDVKEVPVIRIYGSTLAGQKTCLHVHQALPYLYVPYSDLPPQMPEQGDAYLHAVCLAVENALSRKTSFGSKKQHVHGCSFVRAKRFYGYHSSEELLVKIYLYYPNDVARIAALLLGGAIFDRTIQSYESHIPFLLQFLIDYNLYGMSHLHTSRVKFRRPLPSDFIPRLNLRKKQDVQVEKSPGFQADTSSEPNKCFRIWLSSTVPRDWTWSEGLDLKMNNLIQRQSICELEGDSCINDIQNQISKNYTTLSQTREDMKMVQSLIPIWDEEYERTGIHETVNLFKDGKPPPESILRKFLDGPGNEIVYPRFFSEVEVPSPLKVSTPDADGTPDLKSSTTMNNSVVHTNDGLNRIRESPLGKYDRSLLLQVERSSNHLLSATKRTLLADSTNYGASTITDIEGVGLLNWLASSQAVDEINSDDELDREVILSPLFRKKAYEKVLEKAHLDYEIASQRECQDIIDSVEEVKNDSLEDGRNSFIDNEYVSLDSMIPQFDGSNDDQDENPMIKESETKIKSESRIAIKQDGKKKSIKIGSRCKRNSSLWGSLPFSTKKELEGFETSSVKSTETSTDFNETKLDSECSLSENEVDNDYITSKINSNLDENQLGSGSLRKMMRKKRYPHSEFAECKKHMVPTVSSENLNVKSHSTVRLKHENESFCNISNVRKRQSSIAYVPLPCSNIHKNKLIDKSLGRNSNLDFDHQKSKHITHFSGLVEGTVNIQHSVTCSKELKDDFVQNSMEHIVDTEVINDTDLVNRKHLSADLLTETREEKMKPTLDLLHTSQIDINSMKSQTEYLDMTFYQKPPTAEQVNNANEILNVSPINFGIETNPKRALARRLFPINEGKDAHAVTSFFKRDDKDRGLFDKPDVVSDSHQEVRGGIPIHYQNDGSPLYLLTYALLPPSLDSVSQFVSKPTQDIIKEKRTFEDVNMAGCVMSKTKLSSHNTNSHVPMIENLNKDSCQYENMCDFKSVLNHFSDENTQNSVPIKKFITPERNSVASKPHITPSEGFNPNKNWHDASQISGPDRKSKLTPLSQTGFRDPASMGGGQQLTLLSIEVQAESRGDLRPDPRLDAINIVTIIIQEDNNFDTQVYVLLRYCGKDSSWRNVGGITDYQLIIASDEKNMFQHLSKLISSFDPDILMGWETQGSSLGFLAERAAHIGVYFLKNISRTPVSNEVKVCENANKEGIDSLVLETPSADSSIYEDGLFENGWSQTHASGFHVGGRIVLNLWRLMRSEVKLNFYTIEAVAEEVLRLKIPYIPCSILNRWFSGGSQRARFRCIEYIIEKAKLNLTIINQLDMINRTSELARIFGIDFFSVLSRGSQFRVESMFLRLAHTQNFLAISPGNQQVALQPAMECLPLVMEPVSGFYSDPVVVLDFQSLYPSMIIAYNLCFSTCLGKVFSKDNILGVGFYSPDKHFLHNLGQQVLLSPNEVMYVPKKVREGVLPRLLEEILSTRIMIKQKMKKLSPSKRVLQRIYNARQLALKLIANVTYGYTAAGFSGRMPCAELADSIVQCGRRTLETAISYVNSHSRWKATVVYGDTDSMFVHLKGRNLKEAFEIGNEIASAITAINPNPVTLKFEKVYYPCFLLTKKRYVGYSYEFPGQETPTYDAKGIETVRRDTCPVVAKILERSLRIFFEHQNILDVKSYLQRQWTRILRGRYSLQDFIFAKEVRLGTYSANAYALPPAAIVATRRMKTDPRSEPLYGERVPYIVVHGEPGARLVDMVVDPLDVLDINSPYRLNDGYYINKQIIPALERVFGLLCVDLKQWYSEIHRPMRSAYAKCYSHASYSDRNKKMVSRKHSKRSRIDGYFFSKHCCLCGGLVESSDYVCSKCSKNEAVVAAAIIGKTCKLERDAQHLSAICRHCGGGDWMIERGVKCTSLACSVFYERRKVEKELKTLSSVATDAGLYPRCMVEWF</sequence>
<evidence type="ECO:0000256" key="16">
    <source>
        <dbReference type="ARBA" id="ARBA00023204"/>
    </source>
</evidence>
<organism evidence="27 28">
    <name type="scientific">Zostera marina</name>
    <name type="common">Eelgrass</name>
    <dbReference type="NCBI Taxonomy" id="29655"/>
    <lineage>
        <taxon>Eukaryota</taxon>
        <taxon>Viridiplantae</taxon>
        <taxon>Streptophyta</taxon>
        <taxon>Embryophyta</taxon>
        <taxon>Tracheophyta</taxon>
        <taxon>Spermatophyta</taxon>
        <taxon>Magnoliopsida</taxon>
        <taxon>Liliopsida</taxon>
        <taxon>Zosteraceae</taxon>
        <taxon>Zostera</taxon>
    </lineage>
</organism>
<dbReference type="FunFam" id="1.10.132.60:FF:000007">
    <property type="entry name" value="DNA polymerase"/>
    <property type="match status" value="1"/>
</dbReference>
<dbReference type="GO" id="GO:0042276">
    <property type="term" value="P:error-prone translesion synthesis"/>
    <property type="evidence" value="ECO:0000318"/>
    <property type="project" value="GO_Central"/>
</dbReference>
<evidence type="ECO:0000256" key="19">
    <source>
        <dbReference type="ARBA" id="ARBA00066055"/>
    </source>
</evidence>
<evidence type="ECO:0000256" key="12">
    <source>
        <dbReference type="ARBA" id="ARBA00022932"/>
    </source>
</evidence>
<keyword evidence="16" id="KW-0234">DNA repair</keyword>
<keyword evidence="14 20" id="KW-0411">Iron-sulfur</keyword>
<evidence type="ECO:0000256" key="15">
    <source>
        <dbReference type="ARBA" id="ARBA00023125"/>
    </source>
</evidence>
<keyword evidence="12 20" id="KW-0239">DNA-directed DNA polymerase</keyword>
<reference evidence="28" key="1">
    <citation type="journal article" date="2016" name="Nature">
        <title>The genome of the seagrass Zostera marina reveals angiosperm adaptation to the sea.</title>
        <authorList>
            <person name="Olsen J.L."/>
            <person name="Rouze P."/>
            <person name="Verhelst B."/>
            <person name="Lin Y.-C."/>
            <person name="Bayer T."/>
            <person name="Collen J."/>
            <person name="Dattolo E."/>
            <person name="De Paoli E."/>
            <person name="Dittami S."/>
            <person name="Maumus F."/>
            <person name="Michel G."/>
            <person name="Kersting A."/>
            <person name="Lauritano C."/>
            <person name="Lohaus R."/>
            <person name="Toepel M."/>
            <person name="Tonon T."/>
            <person name="Vanneste K."/>
            <person name="Amirebrahimi M."/>
            <person name="Brakel J."/>
            <person name="Bostroem C."/>
            <person name="Chovatia M."/>
            <person name="Grimwood J."/>
            <person name="Jenkins J.W."/>
            <person name="Jueterbock A."/>
            <person name="Mraz A."/>
            <person name="Stam W.T."/>
            <person name="Tice H."/>
            <person name="Bornberg-Bauer E."/>
            <person name="Green P.J."/>
            <person name="Pearson G.A."/>
            <person name="Procaccini G."/>
            <person name="Duarte C.M."/>
            <person name="Schmutz J."/>
            <person name="Reusch T.B.H."/>
            <person name="Van de Peer Y."/>
        </authorList>
    </citation>
    <scope>NUCLEOTIDE SEQUENCE [LARGE SCALE GENOMIC DNA]</scope>
    <source>
        <strain evidence="28">cv. Finnish</strain>
    </source>
</reference>
<dbReference type="PRINTS" id="PR00106">
    <property type="entry name" value="DNAPOLB"/>
</dbReference>
<keyword evidence="6 20" id="KW-0548">Nucleotidyltransferase</keyword>
<keyword evidence="15 20" id="KW-0238">DNA-binding</keyword>
<feature type="domain" description="DNA-directed DNA polymerase family B multifunctional" evidence="22">
    <location>
        <begin position="1356"/>
        <end position="1802"/>
    </location>
</feature>
<dbReference type="GO" id="GO:0005634">
    <property type="term" value="C:nucleus"/>
    <property type="evidence" value="ECO:0000318"/>
    <property type="project" value="GO_Central"/>
</dbReference>
<dbReference type="InterPro" id="IPR012337">
    <property type="entry name" value="RNaseH-like_sf"/>
</dbReference>
<dbReference type="SUPFAM" id="SSF53098">
    <property type="entry name" value="Ribonuclease H-like"/>
    <property type="match status" value="1"/>
</dbReference>
<evidence type="ECO:0000256" key="3">
    <source>
        <dbReference type="ARBA" id="ARBA00005755"/>
    </source>
</evidence>
<evidence type="ECO:0000256" key="14">
    <source>
        <dbReference type="ARBA" id="ARBA00023014"/>
    </source>
</evidence>
<dbReference type="Pfam" id="PF24065">
    <property type="entry name" value="REV3_N"/>
    <property type="match status" value="1"/>
</dbReference>
<comment type="cofactor">
    <cofactor evidence="1 20">
        <name>[4Fe-4S] cluster</name>
        <dbReference type="ChEBI" id="CHEBI:49883"/>
    </cofactor>
</comment>
<evidence type="ECO:0000256" key="13">
    <source>
        <dbReference type="ARBA" id="ARBA00023004"/>
    </source>
</evidence>
<dbReference type="CDD" id="cd05534">
    <property type="entry name" value="POLBc_zeta"/>
    <property type="match status" value="1"/>
</dbReference>
<evidence type="ECO:0000256" key="5">
    <source>
        <dbReference type="ARBA" id="ARBA00022679"/>
    </source>
</evidence>
<comment type="caution">
    <text evidence="27">The sequence shown here is derived from an EMBL/GenBank/DDBJ whole genome shotgun (WGS) entry which is preliminary data.</text>
</comment>
<proteinExistence type="inferred from homology"/>
<dbReference type="Pfam" id="PF14260">
    <property type="entry name" value="zf-C4pol"/>
    <property type="match status" value="1"/>
</dbReference>
<evidence type="ECO:0000259" key="25">
    <source>
        <dbReference type="Pfam" id="PF24055"/>
    </source>
</evidence>
<dbReference type="InterPro" id="IPR023211">
    <property type="entry name" value="DNA_pol_palm_dom_sf"/>
</dbReference>
<dbReference type="PROSITE" id="PS00116">
    <property type="entry name" value="DNA_POLYMERASE_B"/>
    <property type="match status" value="1"/>
</dbReference>
<evidence type="ECO:0000256" key="18">
    <source>
        <dbReference type="ARBA" id="ARBA00049244"/>
    </source>
</evidence>
<dbReference type="InterPro" id="IPR042087">
    <property type="entry name" value="DNA_pol_B_thumb"/>
</dbReference>
<evidence type="ECO:0000256" key="1">
    <source>
        <dbReference type="ARBA" id="ARBA00001966"/>
    </source>
</evidence>
<dbReference type="GO" id="GO:0000724">
    <property type="term" value="P:double-strand break repair via homologous recombination"/>
    <property type="evidence" value="ECO:0000318"/>
    <property type="project" value="GO_Central"/>
</dbReference>
<evidence type="ECO:0000256" key="21">
    <source>
        <dbReference type="SAM" id="MobiDB-lite"/>
    </source>
</evidence>
<dbReference type="STRING" id="29655.A0A0K9P2C1"/>
<dbReference type="GO" id="GO:0016035">
    <property type="term" value="C:zeta DNA polymerase complex"/>
    <property type="evidence" value="ECO:0000318"/>
    <property type="project" value="GO_Central"/>
</dbReference>
<evidence type="ECO:0000256" key="6">
    <source>
        <dbReference type="ARBA" id="ARBA00022695"/>
    </source>
</evidence>
<dbReference type="InterPro" id="IPR036397">
    <property type="entry name" value="RNaseH_sf"/>
</dbReference>
<keyword evidence="7 20" id="KW-0235">DNA replication</keyword>
<dbReference type="InterPro" id="IPR043502">
    <property type="entry name" value="DNA/RNA_pol_sf"/>
</dbReference>
<feature type="compositionally biased region" description="Polar residues" evidence="21">
    <location>
        <begin position="374"/>
        <end position="383"/>
    </location>
</feature>
<dbReference type="GO" id="GO:0000166">
    <property type="term" value="F:nucleotide binding"/>
    <property type="evidence" value="ECO:0007669"/>
    <property type="project" value="InterPro"/>
</dbReference>
<evidence type="ECO:0000256" key="20">
    <source>
        <dbReference type="RuleBase" id="RU000442"/>
    </source>
</evidence>
<evidence type="ECO:0000256" key="11">
    <source>
        <dbReference type="ARBA" id="ARBA00022833"/>
    </source>
</evidence>
<evidence type="ECO:0000256" key="2">
    <source>
        <dbReference type="ARBA" id="ARBA00004123"/>
    </source>
</evidence>
<dbReference type="Gene3D" id="3.30.420.10">
    <property type="entry name" value="Ribonuclease H-like superfamily/Ribonuclease H"/>
    <property type="match status" value="1"/>
</dbReference>
<feature type="region of interest" description="Disordered" evidence="21">
    <location>
        <begin position="1036"/>
        <end position="1086"/>
    </location>
</feature>
<keyword evidence="5 20" id="KW-0808">Transferase</keyword>
<dbReference type="InterPro" id="IPR006172">
    <property type="entry name" value="DNA-dir_DNA_pol_B"/>
</dbReference>
<dbReference type="GO" id="GO:0003887">
    <property type="term" value="F:DNA-directed DNA polymerase activity"/>
    <property type="evidence" value="ECO:0000318"/>
    <property type="project" value="GO_Central"/>
</dbReference>
<dbReference type="SMART" id="SM00486">
    <property type="entry name" value="POLBc"/>
    <property type="match status" value="1"/>
</dbReference>
<dbReference type="Gene3D" id="1.10.287.690">
    <property type="entry name" value="Helix hairpin bin"/>
    <property type="match status" value="1"/>
</dbReference>
<evidence type="ECO:0000256" key="8">
    <source>
        <dbReference type="ARBA" id="ARBA00022723"/>
    </source>
</evidence>
<evidence type="ECO:0000259" key="23">
    <source>
        <dbReference type="Pfam" id="PF03104"/>
    </source>
</evidence>
<evidence type="ECO:0000256" key="4">
    <source>
        <dbReference type="ARBA" id="ARBA00022485"/>
    </source>
</evidence>
<dbReference type="InterPro" id="IPR056447">
    <property type="entry name" value="REV3_N"/>
</dbReference>
<name>A0A0K9P2C1_ZOSMR</name>
<dbReference type="InterPro" id="IPR025687">
    <property type="entry name" value="Znf-C4pol"/>
</dbReference>
<dbReference type="FunFam" id="1.10.287.690:FF:000002">
    <property type="entry name" value="DNA polymerase zeta"/>
    <property type="match status" value="1"/>
</dbReference>
<accession>A0A0K9P2C1</accession>
<feature type="domain" description="DNA polymerase delta/zeta catalytic subunit N-terminal" evidence="25">
    <location>
        <begin position="68"/>
        <end position="148"/>
    </location>
</feature>
<dbReference type="EC" id="2.7.7.7" evidence="20"/>
<dbReference type="Pfam" id="PF24055">
    <property type="entry name" value="POL3_N"/>
    <property type="match status" value="1"/>
</dbReference>
<comment type="catalytic activity">
    <reaction evidence="18 20">
        <text>DNA(n) + a 2'-deoxyribonucleoside 5'-triphosphate = DNA(n+1) + diphosphate</text>
        <dbReference type="Rhea" id="RHEA:22508"/>
        <dbReference type="Rhea" id="RHEA-COMP:17339"/>
        <dbReference type="Rhea" id="RHEA-COMP:17340"/>
        <dbReference type="ChEBI" id="CHEBI:33019"/>
        <dbReference type="ChEBI" id="CHEBI:61560"/>
        <dbReference type="ChEBI" id="CHEBI:173112"/>
        <dbReference type="EC" id="2.7.7.7"/>
    </reaction>
</comment>
<evidence type="ECO:0000256" key="17">
    <source>
        <dbReference type="ARBA" id="ARBA00023242"/>
    </source>
</evidence>
<evidence type="ECO:0000313" key="28">
    <source>
        <dbReference type="Proteomes" id="UP000036987"/>
    </source>
</evidence>
<keyword evidence="10 20" id="KW-0863">Zinc-finger</keyword>
<dbReference type="InterPro" id="IPR017964">
    <property type="entry name" value="DNA-dir_DNA_pol_B_CS"/>
</dbReference>
<dbReference type="Proteomes" id="UP000036987">
    <property type="component" value="Unassembled WGS sequence"/>
</dbReference>
<dbReference type="EMBL" id="LFYR01001274">
    <property type="protein sequence ID" value="KMZ63104.1"/>
    <property type="molecule type" value="Genomic_DNA"/>
</dbReference>
<comment type="similarity">
    <text evidence="3 20">Belongs to the DNA polymerase type-B family.</text>
</comment>
<dbReference type="PANTHER" id="PTHR45812:SF1">
    <property type="entry name" value="DNA POLYMERASE ZETA CATALYTIC SUBUNIT"/>
    <property type="match status" value="1"/>
</dbReference>
<keyword evidence="9" id="KW-0227">DNA damage</keyword>
<protein>
    <recommendedName>
        <fullName evidence="20">DNA polymerase</fullName>
        <ecNumber evidence="20">2.7.7.7</ecNumber>
    </recommendedName>
</protein>
<dbReference type="Gene3D" id="3.90.1600.10">
    <property type="entry name" value="Palm domain of DNA polymerase"/>
    <property type="match status" value="1"/>
</dbReference>
<evidence type="ECO:0000259" key="24">
    <source>
        <dbReference type="Pfam" id="PF14260"/>
    </source>
</evidence>
<keyword evidence="13 20" id="KW-0408">Iron</keyword>
<evidence type="ECO:0000313" key="27">
    <source>
        <dbReference type="EMBL" id="KMZ63104.1"/>
    </source>
</evidence>
<dbReference type="InterPro" id="IPR056435">
    <property type="entry name" value="DPOD/Z_N"/>
</dbReference>
<dbReference type="CDD" id="cd05778">
    <property type="entry name" value="DNA_polB_zeta_exo"/>
    <property type="match status" value="1"/>
</dbReference>
<keyword evidence="4 20" id="KW-0004">4Fe-4S</keyword>
<keyword evidence="17 20" id="KW-0539">Nucleus</keyword>
<dbReference type="Pfam" id="PF00136">
    <property type="entry name" value="DNA_pol_B"/>
    <property type="match status" value="1"/>
</dbReference>
<dbReference type="Gene3D" id="3.30.342.10">
    <property type="entry name" value="DNA Polymerase, chain B, domain 1"/>
    <property type="match status" value="1"/>
</dbReference>
<dbReference type="SUPFAM" id="SSF56672">
    <property type="entry name" value="DNA/RNA polymerases"/>
    <property type="match status" value="1"/>
</dbReference>